<reference evidence="2 3" key="1">
    <citation type="journal article" date="2018" name="Front. Microbiol.">
        <title>Genome-Wide Analysis of Corynespora cassiicola Leaf Fall Disease Putative Effectors.</title>
        <authorList>
            <person name="Lopez D."/>
            <person name="Ribeiro S."/>
            <person name="Label P."/>
            <person name="Fumanal B."/>
            <person name="Venisse J.S."/>
            <person name="Kohler A."/>
            <person name="de Oliveira R.R."/>
            <person name="Labutti K."/>
            <person name="Lipzen A."/>
            <person name="Lail K."/>
            <person name="Bauer D."/>
            <person name="Ohm R.A."/>
            <person name="Barry K.W."/>
            <person name="Spatafora J."/>
            <person name="Grigoriev I.V."/>
            <person name="Martin F.M."/>
            <person name="Pujade-Renaud V."/>
        </authorList>
    </citation>
    <scope>NUCLEOTIDE SEQUENCE [LARGE SCALE GENOMIC DNA]</scope>
    <source>
        <strain evidence="2 3">Philippines</strain>
    </source>
</reference>
<evidence type="ECO:0000313" key="3">
    <source>
        <dbReference type="Proteomes" id="UP000240883"/>
    </source>
</evidence>
<name>A0A2T2NT55_CORCC</name>
<evidence type="ECO:0000313" key="2">
    <source>
        <dbReference type="EMBL" id="PSN68258.1"/>
    </source>
</evidence>
<keyword evidence="3" id="KW-1185">Reference proteome</keyword>
<organism evidence="2 3">
    <name type="scientific">Corynespora cassiicola Philippines</name>
    <dbReference type="NCBI Taxonomy" id="1448308"/>
    <lineage>
        <taxon>Eukaryota</taxon>
        <taxon>Fungi</taxon>
        <taxon>Dikarya</taxon>
        <taxon>Ascomycota</taxon>
        <taxon>Pezizomycotina</taxon>
        <taxon>Dothideomycetes</taxon>
        <taxon>Pleosporomycetidae</taxon>
        <taxon>Pleosporales</taxon>
        <taxon>Corynesporascaceae</taxon>
        <taxon>Corynespora</taxon>
    </lineage>
</organism>
<accession>A0A2T2NT55</accession>
<gene>
    <name evidence="2" type="ORF">BS50DRAFT_587457</name>
</gene>
<feature type="region of interest" description="Disordered" evidence="1">
    <location>
        <begin position="21"/>
        <end position="42"/>
    </location>
</feature>
<proteinExistence type="predicted"/>
<protein>
    <submittedName>
        <fullName evidence="2">Uncharacterized protein</fullName>
    </submittedName>
</protein>
<feature type="region of interest" description="Disordered" evidence="1">
    <location>
        <begin position="165"/>
        <end position="229"/>
    </location>
</feature>
<evidence type="ECO:0000256" key="1">
    <source>
        <dbReference type="SAM" id="MobiDB-lite"/>
    </source>
</evidence>
<sequence>MAREAAGWSCRGWVSTLSGVVREGGEGRGSRGSRRVSLVPDPSADCAAHRRGADVVAAPRARAVRQVGRKTAPSRRVAVCSVRGRDAGRAWRAEVRRREYFSDRALGQSWADMNSEARFVIRQASRPHDRATTFCLPTNRSQAGLQACVSTASTAPPWLASPVCAAPDDSTDDAGGNPASRRTMGRARRRRVEGSFQPVSAVVASPNPRRDMAGTQLPSSLQAQGCLLN</sequence>
<dbReference type="AlphaFoldDB" id="A0A2T2NT55"/>
<dbReference type="Proteomes" id="UP000240883">
    <property type="component" value="Unassembled WGS sequence"/>
</dbReference>
<dbReference type="EMBL" id="KZ678134">
    <property type="protein sequence ID" value="PSN68258.1"/>
    <property type="molecule type" value="Genomic_DNA"/>
</dbReference>